<protein>
    <recommendedName>
        <fullName evidence="4">DUF4283 domain-containing protein</fullName>
    </recommendedName>
</protein>
<comment type="caution">
    <text evidence="2">The sequence shown here is derived from an EMBL/GenBank/DDBJ whole genome shotgun (WGS) entry which is preliminary data.</text>
</comment>
<dbReference type="PANTHER" id="PTHR33170">
    <property type="entry name" value="DUF4283 DOMAIN-CONTAINING PROTEIN-RELATED"/>
    <property type="match status" value="1"/>
</dbReference>
<organism evidence="2 3">
    <name type="scientific">Lolium multiflorum</name>
    <name type="common">Italian ryegrass</name>
    <name type="synonym">Lolium perenne subsp. multiflorum</name>
    <dbReference type="NCBI Taxonomy" id="4521"/>
    <lineage>
        <taxon>Eukaryota</taxon>
        <taxon>Viridiplantae</taxon>
        <taxon>Streptophyta</taxon>
        <taxon>Embryophyta</taxon>
        <taxon>Tracheophyta</taxon>
        <taxon>Spermatophyta</taxon>
        <taxon>Magnoliopsida</taxon>
        <taxon>Liliopsida</taxon>
        <taxon>Poales</taxon>
        <taxon>Poaceae</taxon>
        <taxon>BOP clade</taxon>
        <taxon>Pooideae</taxon>
        <taxon>Poodae</taxon>
        <taxon>Poeae</taxon>
        <taxon>Poeae Chloroplast Group 2 (Poeae type)</taxon>
        <taxon>Loliodinae</taxon>
        <taxon>Loliinae</taxon>
        <taxon>Lolium</taxon>
    </lineage>
</organism>
<dbReference type="GO" id="GO:0008270">
    <property type="term" value="F:zinc ion binding"/>
    <property type="evidence" value="ECO:0007669"/>
    <property type="project" value="InterPro"/>
</dbReference>
<feature type="region of interest" description="Disordered" evidence="1">
    <location>
        <begin position="122"/>
        <end position="156"/>
    </location>
</feature>
<dbReference type="SUPFAM" id="SSF57756">
    <property type="entry name" value="Retrovirus zinc finger-like domains"/>
    <property type="match status" value="1"/>
</dbReference>
<reference evidence="2" key="1">
    <citation type="submission" date="2023-07" db="EMBL/GenBank/DDBJ databases">
        <title>A chromosome-level genome assembly of Lolium multiflorum.</title>
        <authorList>
            <person name="Chen Y."/>
            <person name="Copetti D."/>
            <person name="Kolliker R."/>
            <person name="Studer B."/>
        </authorList>
    </citation>
    <scope>NUCLEOTIDE SEQUENCE</scope>
    <source>
        <strain evidence="2">02402/16</strain>
        <tissue evidence="2">Leaf</tissue>
    </source>
</reference>
<evidence type="ECO:0000313" key="2">
    <source>
        <dbReference type="EMBL" id="KAK1616412.1"/>
    </source>
</evidence>
<proteinExistence type="predicted"/>
<feature type="region of interest" description="Disordered" evidence="1">
    <location>
        <begin position="539"/>
        <end position="588"/>
    </location>
</feature>
<name>A0AAD8VQN3_LOLMU</name>
<keyword evidence="3" id="KW-1185">Reference proteome</keyword>
<feature type="compositionally biased region" description="Polar residues" evidence="1">
    <location>
        <begin position="539"/>
        <end position="552"/>
    </location>
</feature>
<evidence type="ECO:0008006" key="4">
    <source>
        <dbReference type="Google" id="ProtNLM"/>
    </source>
</evidence>
<dbReference type="EMBL" id="JAUUTY010000006">
    <property type="protein sequence ID" value="KAK1616412.1"/>
    <property type="molecule type" value="Genomic_DNA"/>
</dbReference>
<accession>A0AAD8VQN3</accession>
<sequence>MATVAKMGLIQAEGVSMPAEVASAMAEVALGQGVAEAITVAGMLLAEVVALERRRHKELGVQVADMVLDREVLAATLSVEAGIIRKGSPAVQQAVVAAVTAATKAVEPTIAPVSHVVVQNGERGQQKGVPGAAPASSQLPSEVGQGTQVLEEPTKGKECEVQGAQKKKKEDKAGCFRCKKPGYHIDDCPTPFCDLCESIHHITSACHLLNAPKPNAILHGYANEALMFFELACGAFKAKAENPKLAKVTVEGATMTIPELIEQLKKIVPSEKFNWEVFHFRDNIYRVKLPSKLEVQRLKNFGTYLCTDREAALSFDLWSSVEEPLYTLPEVWVRVTGLPSDIRSDYLSLWGVGTLFGKTLDVDMAYTRKNKVLRTKIGCLDRTLIPPHSEMFIRRGFYKLFFEVEPNNGSQEVNMAEAHNGDDGHDDANNGEDSHDGGNAMDMDPNGVDEGNKSDNVDKEETNEKSEVEGMQVQSNLVDAIQIGTMKISISPKDSVARGSISRLPQVSAVEVTAASPLAVSPLSAQLSGAVGPQVELSTAAGQPRGDSTQGDRPTAVLPPNGVHQTGASVGRMAQAGGQCSSGGTPET</sequence>
<dbReference type="GO" id="GO:0003676">
    <property type="term" value="F:nucleic acid binding"/>
    <property type="evidence" value="ECO:0007669"/>
    <property type="project" value="InterPro"/>
</dbReference>
<feature type="compositionally biased region" description="Polar residues" evidence="1">
    <location>
        <begin position="135"/>
        <end position="148"/>
    </location>
</feature>
<gene>
    <name evidence="2" type="ORF">QYE76_021929</name>
</gene>
<dbReference type="Proteomes" id="UP001231189">
    <property type="component" value="Unassembled WGS sequence"/>
</dbReference>
<feature type="compositionally biased region" description="Basic and acidic residues" evidence="1">
    <location>
        <begin position="450"/>
        <end position="468"/>
    </location>
</feature>
<evidence type="ECO:0000313" key="3">
    <source>
        <dbReference type="Proteomes" id="UP001231189"/>
    </source>
</evidence>
<feature type="compositionally biased region" description="Polar residues" evidence="1">
    <location>
        <begin position="578"/>
        <end position="588"/>
    </location>
</feature>
<dbReference type="AlphaFoldDB" id="A0AAD8VQN3"/>
<feature type="region of interest" description="Disordered" evidence="1">
    <location>
        <begin position="414"/>
        <end position="473"/>
    </location>
</feature>
<dbReference type="InterPro" id="IPR036875">
    <property type="entry name" value="Znf_CCHC_sf"/>
</dbReference>
<evidence type="ECO:0000256" key="1">
    <source>
        <dbReference type="SAM" id="MobiDB-lite"/>
    </source>
</evidence>
<feature type="compositionally biased region" description="Basic and acidic residues" evidence="1">
    <location>
        <begin position="419"/>
        <end position="436"/>
    </location>
</feature>